<proteinExistence type="predicted"/>
<reference evidence="3" key="2">
    <citation type="submission" date="2022-03" db="EMBL/GenBank/DDBJ databases">
        <title>Draft title - Genomic analysis of global carrot germplasm unveils the trajectory of domestication and the origin of high carotenoid orange carrot.</title>
        <authorList>
            <person name="Iorizzo M."/>
            <person name="Ellison S."/>
            <person name="Senalik D."/>
            <person name="Macko-Podgorni A."/>
            <person name="Grzebelus D."/>
            <person name="Bostan H."/>
            <person name="Rolling W."/>
            <person name="Curaba J."/>
            <person name="Simon P."/>
        </authorList>
    </citation>
    <scope>NUCLEOTIDE SEQUENCE</scope>
    <source>
        <tissue evidence="3">Leaf</tissue>
    </source>
</reference>
<gene>
    <name evidence="3" type="ORF">DCAR_0416441</name>
</gene>
<accession>A0AAF0WVX9</accession>
<dbReference type="PANTHER" id="PTHR13199">
    <property type="entry name" value="GH03947P"/>
    <property type="match status" value="1"/>
</dbReference>
<feature type="domain" description="Atos-like conserved" evidence="2">
    <location>
        <begin position="375"/>
        <end position="433"/>
    </location>
</feature>
<dbReference type="Pfam" id="PF13915">
    <property type="entry name" value="DUF4210"/>
    <property type="match status" value="1"/>
</dbReference>
<sequence>MGLPQVTYSEPSEVTVSLSTLSTLVQNRPAFADMSTCGLETGCVRSSSGNAICSSIGELNEQKSPENNLSIPMSERSPLPFSRILGFSMRNSLTSNAQNSDDSAPSSTYGITVGESESNGSLARKRMLSPLSSRIFPKQFSGASLDIGGSNFQSDSQKNSSSYSRLTGQDFKKANIGRDKAFISPESSVSNYAAQNDFVYDSGMGSSVCFTDGPVLDQKELLSHAWCSSPGLDPLGESCRTKPRTSAILVSAETITSIPLSLSPLGPRLSANSKAEGGCRKERKEYRGEYLTFRDTEEALNKNALGIIFSYEEEEHSRIESKSFEDTAFLHNNLQSTSSENKFGKSWPFSRDIAGFSPCTKLDRNMKGLPVRRSLVGSFEESLLSGRLFGNFTQKIDGFLAVLSVTGGNFSPKSQKLPFSVTSIDGDNYLLYCASIDLAGNSPSTKCRRNSKEDLCIGNSRSSRSRLRIPVKGRIQLVLSNPEKTPLHTFFCNYDLSDMPAGTKTFLRQKVTLASSSPISTEGKEHWKTSDMKNENMQVSEMYKSDEVVRVSEGFGTGSETDVDQRTGGIDWLDRCHVPDHKSAHVCSKVNGNPGSVGALRYALHLRFLCPSPRKCSRSVEKGKSKFLSQPRSNIDNEERKIYLYNDLRVVFPQRHSDADEGKLNVEYHFPEDPRYFDISS</sequence>
<dbReference type="PANTHER" id="PTHR13199:SF23">
    <property type="entry name" value="MEIOSIS CHROMOSOME SEGREGATION FAMILY PROTEIN"/>
    <property type="match status" value="1"/>
</dbReference>
<evidence type="ECO:0000259" key="2">
    <source>
        <dbReference type="SMART" id="SM01177"/>
    </source>
</evidence>
<dbReference type="EMBL" id="CP093346">
    <property type="protein sequence ID" value="WOG97102.1"/>
    <property type="molecule type" value="Genomic_DNA"/>
</dbReference>
<evidence type="ECO:0000256" key="1">
    <source>
        <dbReference type="SAM" id="MobiDB-lite"/>
    </source>
</evidence>
<dbReference type="InterPro" id="IPR033473">
    <property type="entry name" value="Atos-like_C"/>
</dbReference>
<dbReference type="InterPro" id="IPR025261">
    <property type="entry name" value="Atos-like_cons_dom"/>
</dbReference>
<organism evidence="3 4">
    <name type="scientific">Daucus carota subsp. sativus</name>
    <name type="common">Carrot</name>
    <dbReference type="NCBI Taxonomy" id="79200"/>
    <lineage>
        <taxon>Eukaryota</taxon>
        <taxon>Viridiplantae</taxon>
        <taxon>Streptophyta</taxon>
        <taxon>Embryophyta</taxon>
        <taxon>Tracheophyta</taxon>
        <taxon>Spermatophyta</taxon>
        <taxon>Magnoliopsida</taxon>
        <taxon>eudicotyledons</taxon>
        <taxon>Gunneridae</taxon>
        <taxon>Pentapetalae</taxon>
        <taxon>asterids</taxon>
        <taxon>campanulids</taxon>
        <taxon>Apiales</taxon>
        <taxon>Apiaceae</taxon>
        <taxon>Apioideae</taxon>
        <taxon>Scandiceae</taxon>
        <taxon>Daucinae</taxon>
        <taxon>Daucus</taxon>
        <taxon>Daucus sect. Daucus</taxon>
    </lineage>
</organism>
<keyword evidence="4" id="KW-1185">Reference proteome</keyword>
<reference evidence="3" key="1">
    <citation type="journal article" date="2016" name="Nat. Genet.">
        <title>A high-quality carrot genome assembly provides new insights into carotenoid accumulation and asterid genome evolution.</title>
        <authorList>
            <person name="Iorizzo M."/>
            <person name="Ellison S."/>
            <person name="Senalik D."/>
            <person name="Zeng P."/>
            <person name="Satapoomin P."/>
            <person name="Huang J."/>
            <person name="Bowman M."/>
            <person name="Iovene M."/>
            <person name="Sanseverino W."/>
            <person name="Cavagnaro P."/>
            <person name="Yildiz M."/>
            <person name="Macko-Podgorni A."/>
            <person name="Moranska E."/>
            <person name="Grzebelus E."/>
            <person name="Grzebelus D."/>
            <person name="Ashrafi H."/>
            <person name="Zheng Z."/>
            <person name="Cheng S."/>
            <person name="Spooner D."/>
            <person name="Van Deynze A."/>
            <person name="Simon P."/>
        </authorList>
    </citation>
    <scope>NUCLEOTIDE SEQUENCE</scope>
    <source>
        <tissue evidence="3">Leaf</tissue>
    </source>
</reference>
<dbReference type="KEGG" id="dcr:108215963"/>
<dbReference type="Pfam" id="PF13889">
    <property type="entry name" value="Chromosome_seg"/>
    <property type="match status" value="1"/>
</dbReference>
<feature type="region of interest" description="Disordered" evidence="1">
    <location>
        <begin position="95"/>
        <end position="115"/>
    </location>
</feature>
<name>A0AAF0WVX9_DAUCS</name>
<evidence type="ECO:0000313" key="4">
    <source>
        <dbReference type="Proteomes" id="UP000077755"/>
    </source>
</evidence>
<evidence type="ECO:0000313" key="3">
    <source>
        <dbReference type="EMBL" id="WOG97102.1"/>
    </source>
</evidence>
<protein>
    <recommendedName>
        <fullName evidence="2">Atos-like conserved domain-containing protein</fullName>
    </recommendedName>
</protein>
<dbReference type="Proteomes" id="UP000077755">
    <property type="component" value="Chromosome 4"/>
</dbReference>
<dbReference type="SMART" id="SM01177">
    <property type="entry name" value="DUF4210"/>
    <property type="match status" value="1"/>
</dbReference>
<dbReference type="AlphaFoldDB" id="A0AAF0WVX9"/>
<dbReference type="InterPro" id="IPR051506">
    <property type="entry name" value="ATOS_Transcription_Regulators"/>
</dbReference>